<gene>
    <name evidence="2" type="ORF">HNR30_003943</name>
</gene>
<reference evidence="2 3" key="1">
    <citation type="submission" date="2020-07" db="EMBL/GenBank/DDBJ databases">
        <title>Genomic Encyclopedia of Type Strains, Phase IV (KMG-IV): sequencing the most valuable type-strain genomes for metagenomic binning, comparative biology and taxonomic classification.</title>
        <authorList>
            <person name="Goeker M."/>
        </authorList>
    </citation>
    <scope>NUCLEOTIDE SEQUENCE [LARGE SCALE GENOMIC DNA]</scope>
    <source>
        <strain evidence="2 3">DSM 45533</strain>
    </source>
</reference>
<keyword evidence="1" id="KW-0732">Signal</keyword>
<evidence type="ECO:0000256" key="1">
    <source>
        <dbReference type="SAM" id="SignalP"/>
    </source>
</evidence>
<comment type="caution">
    <text evidence="2">The sequence shown here is derived from an EMBL/GenBank/DDBJ whole genome shotgun (WGS) entry which is preliminary data.</text>
</comment>
<keyword evidence="3" id="KW-1185">Reference proteome</keyword>
<evidence type="ECO:0000313" key="2">
    <source>
        <dbReference type="EMBL" id="MBA2892589.1"/>
    </source>
</evidence>
<evidence type="ECO:0000313" key="3">
    <source>
        <dbReference type="Proteomes" id="UP000530928"/>
    </source>
</evidence>
<dbReference type="RefSeq" id="WP_181611345.1">
    <property type="nucleotide sequence ID" value="NZ_BAABAM010000003.1"/>
</dbReference>
<dbReference type="Proteomes" id="UP000530928">
    <property type="component" value="Unassembled WGS sequence"/>
</dbReference>
<feature type="signal peptide" evidence="1">
    <location>
        <begin position="1"/>
        <end position="20"/>
    </location>
</feature>
<dbReference type="AlphaFoldDB" id="A0A7W0CK76"/>
<proteinExistence type="predicted"/>
<sequence length="134" mass="13838">MRTAPVLLVGALVAGGALLAANGPFDREPPVPQSDIKTAAYELTGDTFSISASGPVRFALVTGTAGRIQVTSRRSWAGPLEHSQSWDDGALEIGYSCDEGCRADYTITVPAGTRVTFHGSATRPAACPAGITCD</sequence>
<accession>A0A7W0CK76</accession>
<name>A0A7W0CK76_9ACTN</name>
<organism evidence="2 3">
    <name type="scientific">Nonomuraea soli</name>
    <dbReference type="NCBI Taxonomy" id="1032476"/>
    <lineage>
        <taxon>Bacteria</taxon>
        <taxon>Bacillati</taxon>
        <taxon>Actinomycetota</taxon>
        <taxon>Actinomycetes</taxon>
        <taxon>Streptosporangiales</taxon>
        <taxon>Streptosporangiaceae</taxon>
        <taxon>Nonomuraea</taxon>
    </lineage>
</organism>
<dbReference type="EMBL" id="JACDUR010000004">
    <property type="protein sequence ID" value="MBA2892589.1"/>
    <property type="molecule type" value="Genomic_DNA"/>
</dbReference>
<feature type="chain" id="PRO_5038444693" evidence="1">
    <location>
        <begin position="21"/>
        <end position="134"/>
    </location>
</feature>
<protein>
    <submittedName>
        <fullName evidence="2">Uncharacterized protein</fullName>
    </submittedName>
</protein>